<keyword evidence="3 5" id="KW-0687">Ribonucleoprotein</keyword>
<gene>
    <name evidence="5" type="primary">rpsU</name>
    <name evidence="7" type="ORF">IAC51_00785</name>
</gene>
<evidence type="ECO:0000256" key="2">
    <source>
        <dbReference type="ARBA" id="ARBA00022980"/>
    </source>
</evidence>
<comment type="similarity">
    <text evidence="1 5 6">Belongs to the bacterial ribosomal protein bS21 family.</text>
</comment>
<evidence type="ECO:0000256" key="6">
    <source>
        <dbReference type="RuleBase" id="RU000667"/>
    </source>
</evidence>
<dbReference type="NCBIfam" id="TIGR00030">
    <property type="entry name" value="S21p"/>
    <property type="match status" value="1"/>
</dbReference>
<evidence type="ECO:0000313" key="8">
    <source>
        <dbReference type="Proteomes" id="UP000712007"/>
    </source>
</evidence>
<dbReference type="AlphaFoldDB" id="A0A940IE07"/>
<dbReference type="InterPro" id="IPR038380">
    <property type="entry name" value="Ribosomal_bS21_sf"/>
</dbReference>
<evidence type="ECO:0000256" key="1">
    <source>
        <dbReference type="ARBA" id="ARBA00006640"/>
    </source>
</evidence>
<proteinExistence type="inferred from homology"/>
<dbReference type="HAMAP" id="MF_00358">
    <property type="entry name" value="Ribosomal_bS21"/>
    <property type="match status" value="1"/>
</dbReference>
<dbReference type="Gene3D" id="1.20.5.1150">
    <property type="entry name" value="Ribosomal protein S8"/>
    <property type="match status" value="1"/>
</dbReference>
<dbReference type="GO" id="GO:0006412">
    <property type="term" value="P:translation"/>
    <property type="evidence" value="ECO:0007669"/>
    <property type="project" value="UniProtKB-UniRule"/>
</dbReference>
<reference evidence="7" key="2">
    <citation type="journal article" date="2021" name="PeerJ">
        <title>Extensive microbial diversity within the chicken gut microbiome revealed by metagenomics and culture.</title>
        <authorList>
            <person name="Gilroy R."/>
            <person name="Ravi A."/>
            <person name="Getino M."/>
            <person name="Pursley I."/>
            <person name="Horton D.L."/>
            <person name="Alikhan N.F."/>
            <person name="Baker D."/>
            <person name="Gharbi K."/>
            <person name="Hall N."/>
            <person name="Watson M."/>
            <person name="Adriaenssens E.M."/>
            <person name="Foster-Nyarko E."/>
            <person name="Jarju S."/>
            <person name="Secka A."/>
            <person name="Antonio M."/>
            <person name="Oren A."/>
            <person name="Chaudhuri R.R."/>
            <person name="La Ragione R."/>
            <person name="Hildebrand F."/>
            <person name="Pallen M.J."/>
        </authorList>
    </citation>
    <scope>NUCLEOTIDE SEQUENCE</scope>
    <source>
        <strain evidence="7">3924</strain>
    </source>
</reference>
<sequence>MIVVPVKEGENIERALKKFKRKFEKTGVIKELRRRQQFDKPSVVKREKMMHAIYVQKLRLEEE</sequence>
<dbReference type="Proteomes" id="UP000712007">
    <property type="component" value="Unassembled WGS sequence"/>
</dbReference>
<evidence type="ECO:0000313" key="7">
    <source>
        <dbReference type="EMBL" id="MBO8439169.1"/>
    </source>
</evidence>
<reference evidence="7" key="1">
    <citation type="submission" date="2020-10" db="EMBL/GenBank/DDBJ databases">
        <authorList>
            <person name="Gilroy R."/>
        </authorList>
    </citation>
    <scope>NUCLEOTIDE SEQUENCE</scope>
    <source>
        <strain evidence="7">3924</strain>
    </source>
</reference>
<organism evidence="7 8">
    <name type="scientific">Candidatus Aphodosoma intestinipullorum</name>
    <dbReference type="NCBI Taxonomy" id="2840674"/>
    <lineage>
        <taxon>Bacteria</taxon>
        <taxon>Pseudomonadati</taxon>
        <taxon>Bacteroidota</taxon>
        <taxon>Bacteroidia</taxon>
        <taxon>Bacteroidales</taxon>
        <taxon>Candidatus Aphodosoma</taxon>
    </lineage>
</organism>
<dbReference type="GO" id="GO:1990904">
    <property type="term" value="C:ribonucleoprotein complex"/>
    <property type="evidence" value="ECO:0007669"/>
    <property type="project" value="UniProtKB-KW"/>
</dbReference>
<dbReference type="PRINTS" id="PR00976">
    <property type="entry name" value="RIBOSOMALS21"/>
</dbReference>
<dbReference type="Pfam" id="PF01165">
    <property type="entry name" value="Ribosomal_S21"/>
    <property type="match status" value="1"/>
</dbReference>
<dbReference type="InterPro" id="IPR001911">
    <property type="entry name" value="Ribosomal_bS21"/>
</dbReference>
<dbReference type="EMBL" id="JADIMV010000017">
    <property type="protein sequence ID" value="MBO8439169.1"/>
    <property type="molecule type" value="Genomic_DNA"/>
</dbReference>
<evidence type="ECO:0000256" key="4">
    <source>
        <dbReference type="ARBA" id="ARBA00035135"/>
    </source>
</evidence>
<dbReference type="GO" id="GO:0005840">
    <property type="term" value="C:ribosome"/>
    <property type="evidence" value="ECO:0007669"/>
    <property type="project" value="UniProtKB-KW"/>
</dbReference>
<comment type="caution">
    <text evidence="7">The sequence shown here is derived from an EMBL/GenBank/DDBJ whole genome shotgun (WGS) entry which is preliminary data.</text>
</comment>
<evidence type="ECO:0000256" key="3">
    <source>
        <dbReference type="ARBA" id="ARBA00023274"/>
    </source>
</evidence>
<name>A0A940IE07_9BACT</name>
<accession>A0A940IE07</accession>
<evidence type="ECO:0000256" key="5">
    <source>
        <dbReference type="HAMAP-Rule" id="MF_00358"/>
    </source>
</evidence>
<dbReference type="GO" id="GO:0003735">
    <property type="term" value="F:structural constituent of ribosome"/>
    <property type="evidence" value="ECO:0007669"/>
    <property type="project" value="InterPro"/>
</dbReference>
<keyword evidence="2 5" id="KW-0689">Ribosomal protein</keyword>
<protein>
    <recommendedName>
        <fullName evidence="4 5">Small ribosomal subunit protein bS21</fullName>
    </recommendedName>
</protein>